<accession>A0A6G7ZP60</accession>
<dbReference type="RefSeq" id="WP_166094760.1">
    <property type="nucleotide sequence ID" value="NZ_CP049871.1"/>
</dbReference>
<dbReference type="SUPFAM" id="SSF141371">
    <property type="entry name" value="PilZ domain-like"/>
    <property type="match status" value="1"/>
</dbReference>
<dbReference type="KEGG" id="ssin:G7078_07905"/>
<keyword evidence="3" id="KW-1185">Reference proteome</keyword>
<dbReference type="Proteomes" id="UP000502502">
    <property type="component" value="Chromosome"/>
</dbReference>
<evidence type="ECO:0000313" key="3">
    <source>
        <dbReference type="Proteomes" id="UP000502502"/>
    </source>
</evidence>
<dbReference type="InterPro" id="IPR009875">
    <property type="entry name" value="PilZ_domain"/>
</dbReference>
<dbReference type="Gene3D" id="2.40.10.220">
    <property type="entry name" value="predicted glycosyltransferase like domains"/>
    <property type="match status" value="1"/>
</dbReference>
<dbReference type="Pfam" id="PF07238">
    <property type="entry name" value="PilZ"/>
    <property type="match status" value="1"/>
</dbReference>
<evidence type="ECO:0000313" key="2">
    <source>
        <dbReference type="EMBL" id="QIL02712.1"/>
    </source>
</evidence>
<dbReference type="GO" id="GO:0035438">
    <property type="term" value="F:cyclic-di-GMP binding"/>
    <property type="evidence" value="ECO:0007669"/>
    <property type="project" value="InterPro"/>
</dbReference>
<gene>
    <name evidence="2" type="ORF">G7078_07905</name>
</gene>
<protein>
    <submittedName>
        <fullName evidence="2">PilZ domain-containing protein</fullName>
    </submittedName>
</protein>
<reference evidence="2 3" key="1">
    <citation type="submission" date="2020-03" db="EMBL/GenBank/DDBJ databases">
        <title>Sphingomonas sp. nov., isolated from fish.</title>
        <authorList>
            <person name="Hyun D.-W."/>
            <person name="Bae J.-W."/>
        </authorList>
    </citation>
    <scope>NUCLEOTIDE SEQUENCE [LARGE SCALE GENOMIC DNA]</scope>
    <source>
        <strain evidence="2 3">HDW15C</strain>
    </source>
</reference>
<name>A0A6G7ZP60_9SPHN</name>
<sequence>MTEFIGVARQLDSGFMRALTQTKRKSARVPLAAEVNMRRTGRFTHSVTIHDLSREGCSLKFLERPELDERVWIKFDALESLEASVCWVDDKSVGVEFVNPIYPAVFDFLVKRVNG</sequence>
<dbReference type="EMBL" id="CP049871">
    <property type="protein sequence ID" value="QIL02712.1"/>
    <property type="molecule type" value="Genomic_DNA"/>
</dbReference>
<feature type="domain" description="PilZ" evidence="1">
    <location>
        <begin position="23"/>
        <end position="99"/>
    </location>
</feature>
<organism evidence="2 3">
    <name type="scientific">Sphingomonas sinipercae</name>
    <dbReference type="NCBI Taxonomy" id="2714944"/>
    <lineage>
        <taxon>Bacteria</taxon>
        <taxon>Pseudomonadati</taxon>
        <taxon>Pseudomonadota</taxon>
        <taxon>Alphaproteobacteria</taxon>
        <taxon>Sphingomonadales</taxon>
        <taxon>Sphingomonadaceae</taxon>
        <taxon>Sphingomonas</taxon>
    </lineage>
</organism>
<dbReference type="AlphaFoldDB" id="A0A6G7ZP60"/>
<proteinExistence type="predicted"/>
<evidence type="ECO:0000259" key="1">
    <source>
        <dbReference type="Pfam" id="PF07238"/>
    </source>
</evidence>